<reference evidence="2 3" key="1">
    <citation type="submission" date="2018-05" db="EMBL/GenBank/DDBJ databases">
        <title>Oceanovita maritima gen. nov., sp. nov., a marine bacterium in the family Rhodobacteraceae isolated from surface seawater of Lundu port Xiamen, China.</title>
        <authorList>
            <person name="Hetharua B.H."/>
            <person name="Min D."/>
            <person name="Liao H."/>
            <person name="Tian Y."/>
        </authorList>
    </citation>
    <scope>NUCLEOTIDE SEQUENCE [LARGE SCALE GENOMIC DNA]</scope>
    <source>
        <strain evidence="2 3">FSX-11</strain>
    </source>
</reference>
<evidence type="ECO:0000313" key="3">
    <source>
        <dbReference type="Proteomes" id="UP000248012"/>
    </source>
</evidence>
<sequence length="72" mass="8275">MSNQEQQLARKGRIVALVIAATMLLWMGAQVLAAKLGWEARFLFLFDFAAIAAFVWVFVVIYQIWRARQKTT</sequence>
<dbReference type="Pfam" id="PF17272">
    <property type="entry name" value="DUF5337"/>
    <property type="match status" value="1"/>
</dbReference>
<organism evidence="2 3">
    <name type="scientific">Litorivita pollutaquae</name>
    <dbReference type="NCBI Taxonomy" id="2200892"/>
    <lineage>
        <taxon>Bacteria</taxon>
        <taxon>Pseudomonadati</taxon>
        <taxon>Pseudomonadota</taxon>
        <taxon>Alphaproteobacteria</taxon>
        <taxon>Rhodobacterales</taxon>
        <taxon>Paracoccaceae</taxon>
        <taxon>Litorivita</taxon>
    </lineage>
</organism>
<evidence type="ECO:0000256" key="1">
    <source>
        <dbReference type="SAM" id="Phobius"/>
    </source>
</evidence>
<dbReference type="EMBL" id="QFVT01000003">
    <property type="protein sequence ID" value="PYC48533.1"/>
    <property type="molecule type" value="Genomic_DNA"/>
</dbReference>
<keyword evidence="1" id="KW-1133">Transmembrane helix</keyword>
<dbReference type="InterPro" id="IPR020308">
    <property type="entry name" value="Uncharacterised_Ynq1"/>
</dbReference>
<name>A0A2V4NE38_9RHOB</name>
<comment type="caution">
    <text evidence="2">The sequence shown here is derived from an EMBL/GenBank/DDBJ whole genome shotgun (WGS) entry which is preliminary data.</text>
</comment>
<dbReference type="OrthoDB" id="7658896at2"/>
<evidence type="ECO:0000313" key="2">
    <source>
        <dbReference type="EMBL" id="PYC48533.1"/>
    </source>
</evidence>
<keyword evidence="1" id="KW-0812">Transmembrane</keyword>
<protein>
    <submittedName>
        <fullName evidence="2">Uncharacterized protein</fullName>
    </submittedName>
</protein>
<feature type="transmembrane region" description="Helical" evidence="1">
    <location>
        <begin position="43"/>
        <end position="65"/>
    </location>
</feature>
<dbReference type="Proteomes" id="UP000248012">
    <property type="component" value="Unassembled WGS sequence"/>
</dbReference>
<dbReference type="RefSeq" id="WP_110795267.1">
    <property type="nucleotide sequence ID" value="NZ_KZ826482.1"/>
</dbReference>
<keyword evidence="1" id="KW-0472">Membrane</keyword>
<proteinExistence type="predicted"/>
<dbReference type="AlphaFoldDB" id="A0A2V4NE38"/>
<keyword evidence="3" id="KW-1185">Reference proteome</keyword>
<accession>A0A2V4NE38</accession>
<gene>
    <name evidence="2" type="ORF">DI396_06080</name>
</gene>